<dbReference type="NCBIfam" id="NF002140">
    <property type="entry name" value="PRK00977.1-4"/>
    <property type="match status" value="1"/>
</dbReference>
<comment type="subunit">
    <text evidence="6">Heterooligomer composed of large and small subunits.</text>
</comment>
<dbReference type="NCBIfam" id="TIGR01280">
    <property type="entry name" value="xseB"/>
    <property type="match status" value="1"/>
</dbReference>
<keyword evidence="2 6" id="KW-0963">Cytoplasm</keyword>
<dbReference type="InterPro" id="IPR037004">
    <property type="entry name" value="Exonuc_VII_ssu_sf"/>
</dbReference>
<evidence type="ECO:0000313" key="8">
    <source>
        <dbReference type="EMBL" id="TCV01430.1"/>
    </source>
</evidence>
<dbReference type="HAMAP" id="MF_00337">
    <property type="entry name" value="Exonuc_7_S"/>
    <property type="match status" value="1"/>
</dbReference>
<gene>
    <name evidence="6" type="primary">xseB</name>
    <name evidence="8" type="ORF">EV686_102142</name>
</gene>
<evidence type="ECO:0000313" key="9">
    <source>
        <dbReference type="Proteomes" id="UP000294692"/>
    </source>
</evidence>
<keyword evidence="3 6" id="KW-0540">Nuclease</keyword>
<protein>
    <recommendedName>
        <fullName evidence="6">Exodeoxyribonuclease 7 small subunit</fullName>
        <ecNumber evidence="6">3.1.11.6</ecNumber>
    </recommendedName>
    <alternativeName>
        <fullName evidence="6">Exodeoxyribonuclease VII small subunit</fullName>
        <shortName evidence="6">Exonuclease VII small subunit</shortName>
    </alternativeName>
</protein>
<dbReference type="RefSeq" id="WP_377748125.1">
    <property type="nucleotide sequence ID" value="NZ_JBEBWM010000081.1"/>
</dbReference>
<dbReference type="EC" id="3.1.11.6" evidence="6"/>
<evidence type="ECO:0000256" key="5">
    <source>
        <dbReference type="ARBA" id="ARBA00022839"/>
    </source>
</evidence>
<comment type="function">
    <text evidence="6">Bidirectionally degrades single-stranded DNA into large acid-insoluble oligonucleotides, which are then degraded further into small acid-soluble oligonucleotides.</text>
</comment>
<dbReference type="GO" id="GO:0006308">
    <property type="term" value="P:DNA catabolic process"/>
    <property type="evidence" value="ECO:0007669"/>
    <property type="project" value="UniProtKB-UniRule"/>
</dbReference>
<comment type="subcellular location">
    <subcellularLocation>
        <location evidence="6">Cytoplasm</location>
    </subcellularLocation>
</comment>
<organism evidence="8 9">
    <name type="scientific">Paracandidimonas soli</name>
    <dbReference type="NCBI Taxonomy" id="1917182"/>
    <lineage>
        <taxon>Bacteria</taxon>
        <taxon>Pseudomonadati</taxon>
        <taxon>Pseudomonadota</taxon>
        <taxon>Betaproteobacteria</taxon>
        <taxon>Burkholderiales</taxon>
        <taxon>Alcaligenaceae</taxon>
        <taxon>Paracandidimonas</taxon>
    </lineage>
</organism>
<proteinExistence type="inferred from homology"/>
<dbReference type="SUPFAM" id="SSF116842">
    <property type="entry name" value="XseB-like"/>
    <property type="match status" value="1"/>
</dbReference>
<dbReference type="GO" id="GO:0005829">
    <property type="term" value="C:cytosol"/>
    <property type="evidence" value="ECO:0007669"/>
    <property type="project" value="TreeGrafter"/>
</dbReference>
<dbReference type="EMBL" id="SMBX01000002">
    <property type="protein sequence ID" value="TCV01430.1"/>
    <property type="molecule type" value="Genomic_DNA"/>
</dbReference>
<reference evidence="8 9" key="1">
    <citation type="submission" date="2019-03" db="EMBL/GenBank/DDBJ databases">
        <title>Genomic Encyclopedia of Type Strains, Phase IV (KMG-IV): sequencing the most valuable type-strain genomes for metagenomic binning, comparative biology and taxonomic classification.</title>
        <authorList>
            <person name="Goeker M."/>
        </authorList>
    </citation>
    <scope>NUCLEOTIDE SEQUENCE [LARGE SCALE GENOMIC DNA]</scope>
    <source>
        <strain evidence="8 9">DSM 100048</strain>
    </source>
</reference>
<sequence length="101" mass="10828">MGKQNTNTNAMLDLDQEAAGQAKPDDAGAPDFEAALAQLEALVGQMERGDLPLEQSIKAYAKGVELVGICQKSLDAAEQRVQVLQDNLLRSLNEDTLDGED</sequence>
<keyword evidence="5 6" id="KW-0269">Exonuclease</keyword>
<evidence type="ECO:0000256" key="6">
    <source>
        <dbReference type="HAMAP-Rule" id="MF_00337"/>
    </source>
</evidence>
<evidence type="ECO:0000256" key="7">
    <source>
        <dbReference type="SAM" id="MobiDB-lite"/>
    </source>
</evidence>
<keyword evidence="4 6" id="KW-0378">Hydrolase</keyword>
<comment type="caution">
    <text evidence="8">The sequence shown here is derived from an EMBL/GenBank/DDBJ whole genome shotgun (WGS) entry which is preliminary data.</text>
</comment>
<comment type="catalytic activity">
    <reaction evidence="6">
        <text>Exonucleolytic cleavage in either 5'- to 3'- or 3'- to 5'-direction to yield nucleoside 5'-phosphates.</text>
        <dbReference type="EC" id="3.1.11.6"/>
    </reaction>
</comment>
<dbReference type="Gene3D" id="1.10.287.1040">
    <property type="entry name" value="Exonuclease VII, small subunit"/>
    <property type="match status" value="1"/>
</dbReference>
<keyword evidence="9" id="KW-1185">Reference proteome</keyword>
<dbReference type="Proteomes" id="UP000294692">
    <property type="component" value="Unassembled WGS sequence"/>
</dbReference>
<comment type="similarity">
    <text evidence="1 6">Belongs to the XseB family.</text>
</comment>
<evidence type="ECO:0000256" key="3">
    <source>
        <dbReference type="ARBA" id="ARBA00022722"/>
    </source>
</evidence>
<dbReference type="AlphaFoldDB" id="A0A4V2VS82"/>
<name>A0A4V2VS82_9BURK</name>
<dbReference type="PANTHER" id="PTHR34137:SF1">
    <property type="entry name" value="EXODEOXYRIBONUCLEASE 7 SMALL SUBUNIT"/>
    <property type="match status" value="1"/>
</dbReference>
<evidence type="ECO:0000256" key="1">
    <source>
        <dbReference type="ARBA" id="ARBA00009998"/>
    </source>
</evidence>
<evidence type="ECO:0000256" key="4">
    <source>
        <dbReference type="ARBA" id="ARBA00022801"/>
    </source>
</evidence>
<dbReference type="Pfam" id="PF02609">
    <property type="entry name" value="Exonuc_VII_S"/>
    <property type="match status" value="1"/>
</dbReference>
<accession>A0A4V2VS82</accession>
<dbReference type="PANTHER" id="PTHR34137">
    <property type="entry name" value="EXODEOXYRIBONUCLEASE 7 SMALL SUBUNIT"/>
    <property type="match status" value="1"/>
</dbReference>
<dbReference type="InterPro" id="IPR003761">
    <property type="entry name" value="Exonuc_VII_S"/>
</dbReference>
<evidence type="ECO:0000256" key="2">
    <source>
        <dbReference type="ARBA" id="ARBA00022490"/>
    </source>
</evidence>
<dbReference type="GO" id="GO:0009318">
    <property type="term" value="C:exodeoxyribonuclease VII complex"/>
    <property type="evidence" value="ECO:0007669"/>
    <property type="project" value="UniProtKB-UniRule"/>
</dbReference>
<feature type="compositionally biased region" description="Polar residues" evidence="7">
    <location>
        <begin position="1"/>
        <end position="10"/>
    </location>
</feature>
<dbReference type="GO" id="GO:0008855">
    <property type="term" value="F:exodeoxyribonuclease VII activity"/>
    <property type="evidence" value="ECO:0007669"/>
    <property type="project" value="UniProtKB-UniRule"/>
</dbReference>
<feature type="region of interest" description="Disordered" evidence="7">
    <location>
        <begin position="1"/>
        <end position="29"/>
    </location>
</feature>